<dbReference type="InterPro" id="IPR016181">
    <property type="entry name" value="Acyl_CoA_acyltransferase"/>
</dbReference>
<keyword evidence="3" id="KW-1185">Reference proteome</keyword>
<dbReference type="SUPFAM" id="SSF55729">
    <property type="entry name" value="Acyl-CoA N-acyltransferases (Nat)"/>
    <property type="match status" value="1"/>
</dbReference>
<evidence type="ECO:0000313" key="2">
    <source>
        <dbReference type="EMBL" id="MDD1780195.1"/>
    </source>
</evidence>
<dbReference type="Proteomes" id="UP001149821">
    <property type="component" value="Unassembled WGS sequence"/>
</dbReference>
<evidence type="ECO:0000259" key="1">
    <source>
        <dbReference type="PROSITE" id="PS51186"/>
    </source>
</evidence>
<name>A0ABT5QIA6_9GAMM</name>
<accession>A0ABT5QIA6</accession>
<gene>
    <name evidence="2" type="ORF">LRP49_03180</name>
</gene>
<dbReference type="Gene3D" id="3.40.630.30">
    <property type="match status" value="1"/>
</dbReference>
<dbReference type="Pfam" id="PF00583">
    <property type="entry name" value="Acetyltransf_1"/>
    <property type="match status" value="1"/>
</dbReference>
<organism evidence="2 3">
    <name type="scientific">Enterovibrio qingdaonensis</name>
    <dbReference type="NCBI Taxonomy" id="2899818"/>
    <lineage>
        <taxon>Bacteria</taxon>
        <taxon>Pseudomonadati</taxon>
        <taxon>Pseudomonadota</taxon>
        <taxon>Gammaproteobacteria</taxon>
        <taxon>Vibrionales</taxon>
        <taxon>Vibrionaceae</taxon>
        <taxon>Enterovibrio</taxon>
    </lineage>
</organism>
<comment type="caution">
    <text evidence="2">The sequence shown here is derived from an EMBL/GenBank/DDBJ whole genome shotgun (WGS) entry which is preliminary data.</text>
</comment>
<dbReference type="RefSeq" id="WP_274140162.1">
    <property type="nucleotide sequence ID" value="NZ_JAJUBB010000002.1"/>
</dbReference>
<protein>
    <submittedName>
        <fullName evidence="2">GNAT family N-acetyltransferase</fullName>
    </submittedName>
</protein>
<dbReference type="CDD" id="cd04301">
    <property type="entry name" value="NAT_SF"/>
    <property type="match status" value="1"/>
</dbReference>
<evidence type="ECO:0000313" key="3">
    <source>
        <dbReference type="Proteomes" id="UP001149821"/>
    </source>
</evidence>
<dbReference type="InterPro" id="IPR000182">
    <property type="entry name" value="GNAT_dom"/>
</dbReference>
<reference evidence="2" key="1">
    <citation type="submission" date="2021-12" db="EMBL/GenBank/DDBJ databases">
        <title>Enterovibrio ZSDZ35 sp. nov. and Enterovibrio ZSDZ42 sp. nov., isolated from coastal seawater in Qingdao.</title>
        <authorList>
            <person name="Zhang P."/>
        </authorList>
    </citation>
    <scope>NUCLEOTIDE SEQUENCE</scope>
    <source>
        <strain evidence="2">ZSDZ35</strain>
    </source>
</reference>
<proteinExistence type="predicted"/>
<dbReference type="EMBL" id="JAJUBB010000002">
    <property type="protein sequence ID" value="MDD1780195.1"/>
    <property type="molecule type" value="Genomic_DNA"/>
</dbReference>
<dbReference type="PROSITE" id="PS51186">
    <property type="entry name" value="GNAT"/>
    <property type="match status" value="1"/>
</dbReference>
<feature type="domain" description="N-acetyltransferase" evidence="1">
    <location>
        <begin position="97"/>
        <end position="229"/>
    </location>
</feature>
<sequence>MNKALSQNLENLHQYWLALGAEQSGELFQHTSWPNKRWNSTFSFSNVFSRVGERLSTIDQVDASKLNECSKDLGFTLQAMMQLEVMTLTLPTSSEYKTHDEITHISTTDQARKWTLACSEAFAYSLDETVIQHVLKDPNCYLFALFKDGKIAGTVLLFQTGRTLGIHQLGTVRAFRKMGVAAQLMAHSLSFASELGCDYAVLQASKAGIPLYSKLGFERLATITSVQAV</sequence>